<dbReference type="SUPFAM" id="SSF47757">
    <property type="entry name" value="Chemotaxis receptor methyltransferase CheR, N-terminal domain"/>
    <property type="match status" value="1"/>
</dbReference>
<dbReference type="InterPro" id="IPR011990">
    <property type="entry name" value="TPR-like_helical_dom_sf"/>
</dbReference>
<comment type="caution">
    <text evidence="7">The sequence shown here is derived from an EMBL/GenBank/DDBJ whole genome shotgun (WGS) entry which is preliminary data.</text>
</comment>
<dbReference type="InterPro" id="IPR029063">
    <property type="entry name" value="SAM-dependent_MTases_sf"/>
</dbReference>
<dbReference type="AlphaFoldDB" id="A0A0C1NEE4"/>
<gene>
    <name evidence="7" type="ORF">DA73_0222470</name>
    <name evidence="6" type="ORF">DA73_0400018260</name>
</gene>
<dbReference type="PROSITE" id="PS50005">
    <property type="entry name" value="TPR"/>
    <property type="match status" value="1"/>
</dbReference>
<evidence type="ECO:0000256" key="1">
    <source>
        <dbReference type="ARBA" id="ARBA00022603"/>
    </source>
</evidence>
<dbReference type="SMART" id="SM00028">
    <property type="entry name" value="TPR"/>
    <property type="match status" value="2"/>
</dbReference>
<dbReference type="GO" id="GO:0032259">
    <property type="term" value="P:methylation"/>
    <property type="evidence" value="ECO:0007669"/>
    <property type="project" value="UniProtKB-KW"/>
</dbReference>
<evidence type="ECO:0000256" key="2">
    <source>
        <dbReference type="ARBA" id="ARBA00022679"/>
    </source>
</evidence>
<protein>
    <submittedName>
        <fullName evidence="7">Chemotaxis protein</fullName>
    </submittedName>
</protein>
<reference evidence="6" key="2">
    <citation type="submission" date="2019-11" db="EMBL/GenBank/DDBJ databases">
        <title>Improved Assembly of Tolypothrix boutellei genome.</title>
        <authorList>
            <person name="Sarangi A.N."/>
            <person name="Mukherjee M."/>
            <person name="Ghosh S."/>
            <person name="Singh D."/>
            <person name="Das A."/>
            <person name="Kant S."/>
            <person name="Prusty A."/>
            <person name="Tripathy S."/>
        </authorList>
    </citation>
    <scope>NUCLEOTIDE SEQUENCE</scope>
    <source>
        <strain evidence="6">VB521301</strain>
    </source>
</reference>
<evidence type="ECO:0000313" key="8">
    <source>
        <dbReference type="Proteomes" id="UP000029738"/>
    </source>
</evidence>
<dbReference type="PROSITE" id="PS50293">
    <property type="entry name" value="TPR_REGION"/>
    <property type="match status" value="1"/>
</dbReference>
<dbReference type="EMBL" id="JHEG02000048">
    <property type="protein sequence ID" value="KIE11161.1"/>
    <property type="molecule type" value="Genomic_DNA"/>
</dbReference>
<evidence type="ECO:0000313" key="7">
    <source>
        <dbReference type="EMBL" id="KIE11161.1"/>
    </source>
</evidence>
<dbReference type="RefSeq" id="WP_038087640.1">
    <property type="nucleotide sequence ID" value="NZ_JHEG04000001.1"/>
</dbReference>
<dbReference type="Gene3D" id="1.25.40.10">
    <property type="entry name" value="Tetratricopeptide repeat domain"/>
    <property type="match status" value="1"/>
</dbReference>
<dbReference type="InterPro" id="IPR019734">
    <property type="entry name" value="TPR_rpt"/>
</dbReference>
<dbReference type="EMBL" id="JHEG04000001">
    <property type="protein sequence ID" value="KAF3887214.1"/>
    <property type="molecule type" value="Genomic_DNA"/>
</dbReference>
<dbReference type="Gene3D" id="3.40.50.150">
    <property type="entry name" value="Vaccinia Virus protein VP39"/>
    <property type="match status" value="1"/>
</dbReference>
<dbReference type="InterPro" id="IPR022642">
    <property type="entry name" value="CheR_C"/>
</dbReference>
<feature type="domain" description="CheR-type methyltransferase" evidence="5">
    <location>
        <begin position="6"/>
        <end position="265"/>
    </location>
</feature>
<sequence length="416" mass="47007">MPQSVIESLLKQKIGLDANSIGSSTIARAIYQRMADCRISTMAGYLGLLQESPQEWEAFVESVVIPETWFFRERESFNFLKDYVLSEWLANNSNRILQILSVPCSTGEEPYSIAIALLEAGLTAANFRIDAIDISKKSLQVAQQAIYSQYSFRGTSSFFQEQYFQLTETGYQLCQQVRSSVNFMQGNLADAHFLGTTPSYDIVFCRNLLIYFDRATKERTIGVLERLLTQKGLLFVGHGEAGWLLNTKFIPISQPMVFAYRKSGTSHASLKSNHCKTAVKKHHPTYKTALKPPVTYNKQLITDGGKVQLLNESKEDMLQTARTLADRGCFQEATQQCNNYLKQNPSSAKAYVLLGQIQQATGQEEQAAQQFKKAIYLQPDCEEALIHLALLREHQGDETSAALLLQRIQRLRKKRK</sequence>
<evidence type="ECO:0000256" key="4">
    <source>
        <dbReference type="PROSITE-ProRule" id="PRU00339"/>
    </source>
</evidence>
<dbReference type="PRINTS" id="PR00996">
    <property type="entry name" value="CHERMTFRASE"/>
</dbReference>
<dbReference type="STRING" id="1479485.DA73_0222470"/>
<feature type="repeat" description="TPR" evidence="4">
    <location>
        <begin position="348"/>
        <end position="381"/>
    </location>
</feature>
<keyword evidence="4" id="KW-0802">TPR repeat</keyword>
<dbReference type="Pfam" id="PF01739">
    <property type="entry name" value="CheR"/>
    <property type="match status" value="1"/>
</dbReference>
<dbReference type="PROSITE" id="PS50123">
    <property type="entry name" value="CHER"/>
    <property type="match status" value="1"/>
</dbReference>
<dbReference type="SMART" id="SM00138">
    <property type="entry name" value="MeTrc"/>
    <property type="match status" value="1"/>
</dbReference>
<dbReference type="InterPro" id="IPR000780">
    <property type="entry name" value="CheR_MeTrfase"/>
</dbReference>
<evidence type="ECO:0000259" key="5">
    <source>
        <dbReference type="PROSITE" id="PS50123"/>
    </source>
</evidence>
<name>A0A0C1NEE4_9CYAN</name>
<evidence type="ECO:0000256" key="3">
    <source>
        <dbReference type="ARBA" id="ARBA00022691"/>
    </source>
</evidence>
<dbReference type="Proteomes" id="UP000029738">
    <property type="component" value="Unassembled WGS sequence"/>
</dbReference>
<organism evidence="7">
    <name type="scientific">Tolypothrix bouteillei VB521301</name>
    <dbReference type="NCBI Taxonomy" id="1479485"/>
    <lineage>
        <taxon>Bacteria</taxon>
        <taxon>Bacillati</taxon>
        <taxon>Cyanobacteriota</taxon>
        <taxon>Cyanophyceae</taxon>
        <taxon>Nostocales</taxon>
        <taxon>Tolypothrichaceae</taxon>
        <taxon>Tolypothrix</taxon>
    </lineage>
</organism>
<dbReference type="PANTHER" id="PTHR24422:SF19">
    <property type="entry name" value="CHEMOTAXIS PROTEIN METHYLTRANSFERASE"/>
    <property type="match status" value="1"/>
</dbReference>
<evidence type="ECO:0000313" key="6">
    <source>
        <dbReference type="EMBL" id="KAF3887214.1"/>
    </source>
</evidence>
<dbReference type="InterPro" id="IPR050903">
    <property type="entry name" value="Bact_Chemotaxis_MeTrfase"/>
</dbReference>
<keyword evidence="1" id="KW-0489">Methyltransferase</keyword>
<keyword evidence="8" id="KW-1185">Reference proteome</keyword>
<keyword evidence="3" id="KW-0949">S-adenosyl-L-methionine</keyword>
<dbReference type="GO" id="GO:0008757">
    <property type="term" value="F:S-adenosylmethionine-dependent methyltransferase activity"/>
    <property type="evidence" value="ECO:0007669"/>
    <property type="project" value="InterPro"/>
</dbReference>
<dbReference type="Pfam" id="PF13181">
    <property type="entry name" value="TPR_8"/>
    <property type="match status" value="1"/>
</dbReference>
<dbReference type="OrthoDB" id="9799157at2"/>
<dbReference type="SUPFAM" id="SSF53335">
    <property type="entry name" value="S-adenosyl-L-methionine-dependent methyltransferases"/>
    <property type="match status" value="1"/>
</dbReference>
<dbReference type="SUPFAM" id="SSF48452">
    <property type="entry name" value="TPR-like"/>
    <property type="match status" value="1"/>
</dbReference>
<keyword evidence="2" id="KW-0808">Transferase</keyword>
<proteinExistence type="predicted"/>
<reference evidence="7" key="1">
    <citation type="journal article" date="2015" name="Genome Announc.">
        <title>Draft Genome Sequence of Tolypothrix boutellei Strain VB521301.</title>
        <authorList>
            <person name="Chandrababunaidu M.M."/>
            <person name="Singh D."/>
            <person name="Sen D."/>
            <person name="Bhan S."/>
            <person name="Das S."/>
            <person name="Gupta A."/>
            <person name="Adhikary S.P."/>
            <person name="Tripathy S."/>
        </authorList>
    </citation>
    <scope>NUCLEOTIDE SEQUENCE</scope>
    <source>
        <strain evidence="7">VB521301</strain>
    </source>
</reference>
<accession>A0A0C1NEE4</accession>
<dbReference type="PANTHER" id="PTHR24422">
    <property type="entry name" value="CHEMOTAXIS PROTEIN METHYLTRANSFERASE"/>
    <property type="match status" value="1"/>
</dbReference>